<name>A0A5B2VC92_9HYPH</name>
<dbReference type="RefSeq" id="WP_149817576.1">
    <property type="nucleotide sequence ID" value="NZ_VUOA01000020.1"/>
</dbReference>
<dbReference type="Gene3D" id="2.40.10.220">
    <property type="entry name" value="predicted glycosyltransferase like domains"/>
    <property type="match status" value="1"/>
</dbReference>
<comment type="caution">
    <text evidence="3">The sequence shown here is derived from an EMBL/GenBank/DDBJ whole genome shotgun (WGS) entry which is preliminary data.</text>
</comment>
<feature type="coiled-coil region" evidence="1">
    <location>
        <begin position="93"/>
        <end position="120"/>
    </location>
</feature>
<keyword evidence="4" id="KW-1185">Reference proteome</keyword>
<evidence type="ECO:0000313" key="4">
    <source>
        <dbReference type="Proteomes" id="UP000323142"/>
    </source>
</evidence>
<dbReference type="AlphaFoldDB" id="A0A5B2VC92"/>
<feature type="domain" description="PilZ" evidence="2">
    <location>
        <begin position="5"/>
        <end position="85"/>
    </location>
</feature>
<sequence length="131" mass="14519">MQDSRSAPRQRAFLQGRIIFNGGNATLDCTIRDWSAGGARLELTNTVTIPDRFDLLVPQKAATYQATIAWRRENAVGVSFLDDRAQGPALKHRSSLDERVRDLEAEVADLRRILARMEARFGRGDPAPGIG</sequence>
<dbReference type="Pfam" id="PF07238">
    <property type="entry name" value="PilZ"/>
    <property type="match status" value="1"/>
</dbReference>
<dbReference type="SUPFAM" id="SSF141371">
    <property type="entry name" value="PilZ domain-like"/>
    <property type="match status" value="1"/>
</dbReference>
<dbReference type="GO" id="GO:0035438">
    <property type="term" value="F:cyclic-di-GMP binding"/>
    <property type="evidence" value="ECO:0007669"/>
    <property type="project" value="InterPro"/>
</dbReference>
<dbReference type="InterPro" id="IPR009875">
    <property type="entry name" value="PilZ_domain"/>
</dbReference>
<evidence type="ECO:0000259" key="2">
    <source>
        <dbReference type="Pfam" id="PF07238"/>
    </source>
</evidence>
<dbReference type="OrthoDB" id="7210926at2"/>
<proteinExistence type="predicted"/>
<protein>
    <submittedName>
        <fullName evidence="3">PilZ domain-containing protein</fullName>
    </submittedName>
</protein>
<reference evidence="3 4" key="2">
    <citation type="submission" date="2019-09" db="EMBL/GenBank/DDBJ databases">
        <authorList>
            <person name="Jin C."/>
        </authorList>
    </citation>
    <scope>NUCLEOTIDE SEQUENCE [LARGE SCALE GENOMIC DNA]</scope>
    <source>
        <strain evidence="3 4">BN140002</strain>
    </source>
</reference>
<organism evidence="3 4">
    <name type="scientific">Salinarimonas soli</name>
    <dbReference type="NCBI Taxonomy" id="1638099"/>
    <lineage>
        <taxon>Bacteria</taxon>
        <taxon>Pseudomonadati</taxon>
        <taxon>Pseudomonadota</taxon>
        <taxon>Alphaproteobacteria</taxon>
        <taxon>Hyphomicrobiales</taxon>
        <taxon>Salinarimonadaceae</taxon>
        <taxon>Salinarimonas</taxon>
    </lineage>
</organism>
<reference evidence="3 4" key="1">
    <citation type="submission" date="2019-09" db="EMBL/GenBank/DDBJ databases">
        <title>Salinarimonas rosea gen. nov., sp. nov., a new member of the a-2 subgroup of the Proteobacteria.</title>
        <authorList>
            <person name="Liu J."/>
        </authorList>
    </citation>
    <scope>NUCLEOTIDE SEQUENCE [LARGE SCALE GENOMIC DNA]</scope>
    <source>
        <strain evidence="3 4">BN140002</strain>
    </source>
</reference>
<evidence type="ECO:0000256" key="1">
    <source>
        <dbReference type="SAM" id="Coils"/>
    </source>
</evidence>
<dbReference type="Proteomes" id="UP000323142">
    <property type="component" value="Unassembled WGS sequence"/>
</dbReference>
<keyword evidence="1" id="KW-0175">Coiled coil</keyword>
<gene>
    <name evidence="3" type="ORF">F0L46_11455</name>
</gene>
<evidence type="ECO:0000313" key="3">
    <source>
        <dbReference type="EMBL" id="KAA2237073.1"/>
    </source>
</evidence>
<dbReference type="EMBL" id="VUOA01000020">
    <property type="protein sequence ID" value="KAA2237073.1"/>
    <property type="molecule type" value="Genomic_DNA"/>
</dbReference>
<accession>A0A5B2VC92</accession>